<feature type="transmembrane region" description="Helical" evidence="8">
    <location>
        <begin position="12"/>
        <end position="35"/>
    </location>
</feature>
<keyword evidence="7" id="KW-0902">Two-component regulatory system</keyword>
<keyword evidence="4" id="KW-0597">Phosphoprotein</keyword>
<reference evidence="10" key="1">
    <citation type="submission" date="2019-11" db="EMBL/GenBank/DDBJ databases">
        <authorList>
            <person name="Feng L."/>
        </authorList>
    </citation>
    <scope>NUCLEOTIDE SEQUENCE</scope>
    <source>
        <strain evidence="10">ElimosumLFYP34</strain>
    </source>
</reference>
<proteinExistence type="predicted"/>
<dbReference type="CDD" id="cd00082">
    <property type="entry name" value="HisKA"/>
    <property type="match status" value="1"/>
</dbReference>
<dbReference type="InterPro" id="IPR050351">
    <property type="entry name" value="BphY/WalK/GraS-like"/>
</dbReference>
<evidence type="ECO:0000256" key="2">
    <source>
        <dbReference type="ARBA" id="ARBA00004370"/>
    </source>
</evidence>
<feature type="transmembrane region" description="Helical" evidence="8">
    <location>
        <begin position="161"/>
        <end position="182"/>
    </location>
</feature>
<keyword evidence="8" id="KW-0472">Membrane</keyword>
<dbReference type="PROSITE" id="PS50109">
    <property type="entry name" value="HIS_KIN"/>
    <property type="match status" value="1"/>
</dbReference>
<gene>
    <name evidence="10" type="primary">phoR_4</name>
    <name evidence="10" type="ORF">ELLFYP34_00957</name>
</gene>
<dbReference type="InterPro" id="IPR003661">
    <property type="entry name" value="HisK_dim/P_dom"/>
</dbReference>
<feature type="domain" description="Histidine kinase" evidence="9">
    <location>
        <begin position="249"/>
        <end position="466"/>
    </location>
</feature>
<dbReference type="GO" id="GO:0005886">
    <property type="term" value="C:plasma membrane"/>
    <property type="evidence" value="ECO:0007669"/>
    <property type="project" value="TreeGrafter"/>
</dbReference>
<dbReference type="GO" id="GO:0004721">
    <property type="term" value="F:phosphoprotein phosphatase activity"/>
    <property type="evidence" value="ECO:0007669"/>
    <property type="project" value="TreeGrafter"/>
</dbReference>
<name>A0A6N3H702_EUBLI</name>
<dbReference type="AlphaFoldDB" id="A0A6N3H702"/>
<dbReference type="GO" id="GO:0000155">
    <property type="term" value="F:phosphorelay sensor kinase activity"/>
    <property type="evidence" value="ECO:0007669"/>
    <property type="project" value="InterPro"/>
</dbReference>
<dbReference type="Pfam" id="PF02518">
    <property type="entry name" value="HATPase_c"/>
    <property type="match status" value="1"/>
</dbReference>
<dbReference type="InterPro" id="IPR003594">
    <property type="entry name" value="HATPase_dom"/>
</dbReference>
<dbReference type="InterPro" id="IPR036097">
    <property type="entry name" value="HisK_dim/P_sf"/>
</dbReference>
<evidence type="ECO:0000256" key="5">
    <source>
        <dbReference type="ARBA" id="ARBA00022679"/>
    </source>
</evidence>
<organism evidence="10">
    <name type="scientific">Eubacterium limosum</name>
    <dbReference type="NCBI Taxonomy" id="1736"/>
    <lineage>
        <taxon>Bacteria</taxon>
        <taxon>Bacillati</taxon>
        <taxon>Bacillota</taxon>
        <taxon>Clostridia</taxon>
        <taxon>Eubacteriales</taxon>
        <taxon>Eubacteriaceae</taxon>
        <taxon>Eubacterium</taxon>
    </lineage>
</organism>
<dbReference type="SUPFAM" id="SSF47384">
    <property type="entry name" value="Homodimeric domain of signal transducing histidine kinase"/>
    <property type="match status" value="1"/>
</dbReference>
<keyword evidence="8" id="KW-1133">Transmembrane helix</keyword>
<dbReference type="InterPro" id="IPR005467">
    <property type="entry name" value="His_kinase_dom"/>
</dbReference>
<dbReference type="InterPro" id="IPR036890">
    <property type="entry name" value="HATPase_C_sf"/>
</dbReference>
<comment type="subcellular location">
    <subcellularLocation>
        <location evidence="2">Membrane</location>
    </subcellularLocation>
</comment>
<dbReference type="Gene3D" id="1.10.287.130">
    <property type="match status" value="1"/>
</dbReference>
<sequence length="479" mass="53411">MFKHIRFFFRRYMVLIMLSIVVLFILNLYLGYAVAVHPVTGNLKESPGAIIEKVSGGLLKSESGTPELSEEGKTLLAESGAWAILIDNATSNIIWSDHAPPEIPSHFTPTDIAGFSRYYLKDYPAFTWENPNGLLVLGFPKDSYMRLGDKYYSIPVLQKTITQALPLMLALNLLVIMVIYIISGTLMMRPVKNIVAGLEALSRDRPVKLKEKGAFSELFASINQTSAILSEKNEALKKKDSARANWIAGVSHDIRTPLSIILGYAEGLKTRDDTETRQAGETISHQTLRIRSLVNDLNLASKLEYEMQPLCLESIDVMECLRQVISDTLNNGLPEQYTIDFVYSDGCGGCLVKGDDRLFERALVNLIQNSIRHNPDGCDILVKLEKRGEKLELLISDNGIGAGPEKLEQIRNATHYIQNEQENAVQNHGLGLFIVKKVVGVMAGKITFESQKNKYFSVKIVLPVLLTAQEKDANLPREE</sequence>
<dbReference type="Gene3D" id="3.30.565.10">
    <property type="entry name" value="Histidine kinase-like ATPase, C-terminal domain"/>
    <property type="match status" value="1"/>
</dbReference>
<evidence type="ECO:0000256" key="7">
    <source>
        <dbReference type="ARBA" id="ARBA00023012"/>
    </source>
</evidence>
<evidence type="ECO:0000256" key="4">
    <source>
        <dbReference type="ARBA" id="ARBA00022553"/>
    </source>
</evidence>
<dbReference type="EC" id="2.7.13.3" evidence="3"/>
<protein>
    <recommendedName>
        <fullName evidence="3">histidine kinase</fullName>
        <ecNumber evidence="3">2.7.13.3</ecNumber>
    </recommendedName>
</protein>
<keyword evidence="6" id="KW-0418">Kinase</keyword>
<dbReference type="SMART" id="SM00387">
    <property type="entry name" value="HATPase_c"/>
    <property type="match status" value="1"/>
</dbReference>
<evidence type="ECO:0000256" key="6">
    <source>
        <dbReference type="ARBA" id="ARBA00022777"/>
    </source>
</evidence>
<evidence type="ECO:0000313" key="10">
    <source>
        <dbReference type="EMBL" id="VYU71910.1"/>
    </source>
</evidence>
<evidence type="ECO:0000256" key="8">
    <source>
        <dbReference type="SAM" id="Phobius"/>
    </source>
</evidence>
<evidence type="ECO:0000256" key="1">
    <source>
        <dbReference type="ARBA" id="ARBA00000085"/>
    </source>
</evidence>
<evidence type="ECO:0000259" key="9">
    <source>
        <dbReference type="PROSITE" id="PS50109"/>
    </source>
</evidence>
<dbReference type="EMBL" id="CACRTR010000023">
    <property type="protein sequence ID" value="VYU71910.1"/>
    <property type="molecule type" value="Genomic_DNA"/>
</dbReference>
<dbReference type="SMART" id="SM00388">
    <property type="entry name" value="HisKA"/>
    <property type="match status" value="1"/>
</dbReference>
<dbReference type="PANTHER" id="PTHR45453">
    <property type="entry name" value="PHOSPHATE REGULON SENSOR PROTEIN PHOR"/>
    <property type="match status" value="1"/>
</dbReference>
<accession>A0A6N3H702</accession>
<keyword evidence="8" id="KW-0812">Transmembrane</keyword>
<keyword evidence="5 10" id="KW-0808">Transferase</keyword>
<dbReference type="PANTHER" id="PTHR45453:SF1">
    <property type="entry name" value="PHOSPHATE REGULON SENSOR PROTEIN PHOR"/>
    <property type="match status" value="1"/>
</dbReference>
<dbReference type="SUPFAM" id="SSF55874">
    <property type="entry name" value="ATPase domain of HSP90 chaperone/DNA topoisomerase II/histidine kinase"/>
    <property type="match status" value="1"/>
</dbReference>
<evidence type="ECO:0000256" key="3">
    <source>
        <dbReference type="ARBA" id="ARBA00012438"/>
    </source>
</evidence>
<dbReference type="GO" id="GO:0016036">
    <property type="term" value="P:cellular response to phosphate starvation"/>
    <property type="evidence" value="ECO:0007669"/>
    <property type="project" value="TreeGrafter"/>
</dbReference>
<dbReference type="CDD" id="cd00075">
    <property type="entry name" value="HATPase"/>
    <property type="match status" value="1"/>
</dbReference>
<comment type="catalytic activity">
    <reaction evidence="1">
        <text>ATP + protein L-histidine = ADP + protein N-phospho-L-histidine.</text>
        <dbReference type="EC" id="2.7.13.3"/>
    </reaction>
</comment>
<dbReference type="Pfam" id="PF00512">
    <property type="entry name" value="HisKA"/>
    <property type="match status" value="1"/>
</dbReference>